<feature type="non-terminal residue" evidence="2">
    <location>
        <position position="1"/>
    </location>
</feature>
<organism evidence="2 3">
    <name type="scientific">Oncorhynchus mykiss</name>
    <name type="common">Rainbow trout</name>
    <name type="synonym">Salmo gairdneri</name>
    <dbReference type="NCBI Taxonomy" id="8022"/>
    <lineage>
        <taxon>Eukaryota</taxon>
        <taxon>Metazoa</taxon>
        <taxon>Chordata</taxon>
        <taxon>Craniata</taxon>
        <taxon>Vertebrata</taxon>
        <taxon>Euteleostomi</taxon>
        <taxon>Actinopterygii</taxon>
        <taxon>Neopterygii</taxon>
        <taxon>Teleostei</taxon>
        <taxon>Protacanthopterygii</taxon>
        <taxon>Salmoniformes</taxon>
        <taxon>Salmonidae</taxon>
        <taxon>Salmoninae</taxon>
        <taxon>Oncorhynchus</taxon>
    </lineage>
</organism>
<dbReference type="Pfam" id="PF23332">
    <property type="entry name" value="CC4_RECK"/>
    <property type="match status" value="1"/>
</dbReference>
<sequence length="196" mass="21910">KPLYSCIIKNEMGSVCCSYAGRHTNCREYCQAIFRTDSSPTVSQIKAVKEYCQSISPELIGCVGNYTKSYPIRSPIDSLYCCDRADEPHCQVACRRILRTMTTEHEIMEGLIDECGSQPLPQDPLWQCFLGSATPQPRARRRPPPPPRWTAPSCTAAPKPIPHCAGICVRRSAPTGALRHGRSLTRCANTTLWRRI</sequence>
<dbReference type="GO" id="GO:0001955">
    <property type="term" value="P:blood vessel maturation"/>
    <property type="evidence" value="ECO:0007669"/>
    <property type="project" value="TreeGrafter"/>
</dbReference>
<dbReference type="PANTHER" id="PTHR13487">
    <property type="entry name" value="SERINE PROTEASE INHIBITOR"/>
    <property type="match status" value="1"/>
</dbReference>
<dbReference type="Proteomes" id="UP000193380">
    <property type="component" value="Unassembled WGS sequence"/>
</dbReference>
<dbReference type="InterPro" id="IPR039016">
    <property type="entry name" value="RECK"/>
</dbReference>
<dbReference type="PaxDb" id="8022-A0A060Z1D3"/>
<dbReference type="InterPro" id="IPR056978">
    <property type="entry name" value="CC4_RECK"/>
</dbReference>
<feature type="domain" description="Reversion-inducing cysteine-rich protein with Kazal CC4" evidence="1">
    <location>
        <begin position="76"/>
        <end position="130"/>
    </location>
</feature>
<dbReference type="STRING" id="8022.A0A060Z1D3"/>
<evidence type="ECO:0000313" key="2">
    <source>
        <dbReference type="EMBL" id="CDQ97888.1"/>
    </source>
</evidence>
<reference evidence="2" key="1">
    <citation type="journal article" date="2014" name="Nat. Commun.">
        <title>The rainbow trout genome provides novel insights into evolution after whole-genome duplication in vertebrates.</title>
        <authorList>
            <person name="Berthelot C."/>
            <person name="Brunet F."/>
            <person name="Chalopin D."/>
            <person name="Juanchich A."/>
            <person name="Bernard M."/>
            <person name="Noel B."/>
            <person name="Bento P."/>
            <person name="Da Silva C."/>
            <person name="Labadie K."/>
            <person name="Alberti A."/>
            <person name="Aury J.M."/>
            <person name="Louis A."/>
            <person name="Dehais P."/>
            <person name="Bardou P."/>
            <person name="Montfort J."/>
            <person name="Klopp C."/>
            <person name="Cabau C."/>
            <person name="Gaspin C."/>
            <person name="Thorgaard G.H."/>
            <person name="Boussaha M."/>
            <person name="Quillet E."/>
            <person name="Guyomard R."/>
            <person name="Galiana D."/>
            <person name="Bobe J."/>
            <person name="Volff J.N."/>
            <person name="Genet C."/>
            <person name="Wincker P."/>
            <person name="Jaillon O."/>
            <person name="Roest Crollius H."/>
            <person name="Guiguen Y."/>
        </authorList>
    </citation>
    <scope>NUCLEOTIDE SEQUENCE [LARGE SCALE GENOMIC DNA]</scope>
</reference>
<dbReference type="GO" id="GO:0005886">
    <property type="term" value="C:plasma membrane"/>
    <property type="evidence" value="ECO:0007669"/>
    <property type="project" value="TreeGrafter"/>
</dbReference>
<dbReference type="GO" id="GO:0030198">
    <property type="term" value="P:extracellular matrix organization"/>
    <property type="evidence" value="ECO:0007669"/>
    <property type="project" value="TreeGrafter"/>
</dbReference>
<proteinExistence type="predicted"/>
<accession>A0A060Z1D3</accession>
<gene>
    <name evidence="2" type="ORF">GSONMT00039573001</name>
</gene>
<dbReference type="GO" id="GO:0002040">
    <property type="term" value="P:sprouting angiogenesis"/>
    <property type="evidence" value="ECO:0007669"/>
    <property type="project" value="TreeGrafter"/>
</dbReference>
<reference evidence="2" key="2">
    <citation type="submission" date="2014-03" db="EMBL/GenBank/DDBJ databases">
        <authorList>
            <person name="Genoscope - CEA"/>
        </authorList>
    </citation>
    <scope>NUCLEOTIDE SEQUENCE</scope>
</reference>
<dbReference type="PANTHER" id="PTHR13487:SF3">
    <property type="entry name" value="REVERSION-INDUCING CYSTEINE-RICH PROTEIN WITH KAZAL MOTIFS"/>
    <property type="match status" value="1"/>
</dbReference>
<dbReference type="GO" id="GO:0008191">
    <property type="term" value="F:metalloendopeptidase inhibitor activity"/>
    <property type="evidence" value="ECO:0007669"/>
    <property type="project" value="InterPro"/>
</dbReference>
<dbReference type="EMBL" id="FR933704">
    <property type="protein sequence ID" value="CDQ97888.1"/>
    <property type="molecule type" value="Genomic_DNA"/>
</dbReference>
<protein>
    <recommendedName>
        <fullName evidence="1">Reversion-inducing cysteine-rich protein with Kazal CC4 domain-containing protein</fullName>
    </recommendedName>
</protein>
<dbReference type="AlphaFoldDB" id="A0A060Z1D3"/>
<evidence type="ECO:0000313" key="3">
    <source>
        <dbReference type="Proteomes" id="UP000193380"/>
    </source>
</evidence>
<evidence type="ECO:0000259" key="1">
    <source>
        <dbReference type="Pfam" id="PF23332"/>
    </source>
</evidence>
<name>A0A060Z1D3_ONCMY</name>